<dbReference type="AlphaFoldDB" id="E0I7L4"/>
<evidence type="ECO:0000259" key="2">
    <source>
        <dbReference type="PROSITE" id="PS50943"/>
    </source>
</evidence>
<dbReference type="RefSeq" id="WP_006037626.1">
    <property type="nucleotide sequence ID" value="NZ_AEDD01000004.1"/>
</dbReference>
<evidence type="ECO:0000313" key="3">
    <source>
        <dbReference type="EMBL" id="EFM11169.1"/>
    </source>
</evidence>
<dbReference type="SUPFAM" id="SSF47413">
    <property type="entry name" value="lambda repressor-like DNA-binding domains"/>
    <property type="match status" value="1"/>
</dbReference>
<dbReference type="SMART" id="SM00530">
    <property type="entry name" value="HTH_XRE"/>
    <property type="match status" value="1"/>
</dbReference>
<dbReference type="PROSITE" id="PS50112">
    <property type="entry name" value="PAS"/>
    <property type="match status" value="1"/>
</dbReference>
<dbReference type="InterPro" id="IPR001387">
    <property type="entry name" value="Cro/C1-type_HTH"/>
</dbReference>
<evidence type="ECO:0000313" key="4">
    <source>
        <dbReference type="Proteomes" id="UP000005387"/>
    </source>
</evidence>
<name>E0I7L4_9BACL</name>
<reference evidence="3 4" key="1">
    <citation type="submission" date="2010-07" db="EMBL/GenBank/DDBJ databases">
        <title>The draft genome of Paenibacillus curdlanolyticus YK9.</title>
        <authorList>
            <consortium name="US DOE Joint Genome Institute (JGI-PGF)"/>
            <person name="Lucas S."/>
            <person name="Copeland A."/>
            <person name="Lapidus A."/>
            <person name="Cheng J.-F."/>
            <person name="Bruce D."/>
            <person name="Goodwin L."/>
            <person name="Pitluck S."/>
            <person name="Land M.L."/>
            <person name="Hauser L."/>
            <person name="Chang Y.-J."/>
            <person name="Jeffries C."/>
            <person name="Anderson I.J."/>
            <person name="Johnson E."/>
            <person name="Loganathan U."/>
            <person name="Mulhopadhyay B."/>
            <person name="Kyrpides N."/>
            <person name="Woyke T.J."/>
        </authorList>
    </citation>
    <scope>NUCLEOTIDE SEQUENCE [LARGE SCALE GENOMIC DNA]</scope>
    <source>
        <strain evidence="3 4">YK9</strain>
    </source>
</reference>
<evidence type="ECO:0000259" key="1">
    <source>
        <dbReference type="PROSITE" id="PS50112"/>
    </source>
</evidence>
<dbReference type="Pfam" id="PF13443">
    <property type="entry name" value="HTH_26"/>
    <property type="match status" value="1"/>
</dbReference>
<dbReference type="NCBIfam" id="TIGR00229">
    <property type="entry name" value="sensory_box"/>
    <property type="match status" value="1"/>
</dbReference>
<dbReference type="Pfam" id="PF13426">
    <property type="entry name" value="PAS_9"/>
    <property type="match status" value="1"/>
</dbReference>
<dbReference type="CDD" id="cd00093">
    <property type="entry name" value="HTH_XRE"/>
    <property type="match status" value="1"/>
</dbReference>
<dbReference type="InterPro" id="IPR000014">
    <property type="entry name" value="PAS"/>
</dbReference>
<dbReference type="InterPro" id="IPR010982">
    <property type="entry name" value="Lambda_DNA-bd_dom_sf"/>
</dbReference>
<feature type="domain" description="PAS" evidence="1">
    <location>
        <begin position="1"/>
        <end position="69"/>
    </location>
</feature>
<proteinExistence type="predicted"/>
<dbReference type="PROSITE" id="PS50943">
    <property type="entry name" value="HTH_CROC1"/>
    <property type="match status" value="1"/>
</dbReference>
<dbReference type="OrthoDB" id="2561450at2"/>
<dbReference type="Gene3D" id="1.10.260.40">
    <property type="entry name" value="lambda repressor-like DNA-binding domains"/>
    <property type="match status" value="1"/>
</dbReference>
<gene>
    <name evidence="3" type="ORF">PaecuDRAFT_1615</name>
</gene>
<dbReference type="CDD" id="cd00130">
    <property type="entry name" value="PAS"/>
    <property type="match status" value="1"/>
</dbReference>
<dbReference type="GO" id="GO:0003677">
    <property type="term" value="F:DNA binding"/>
    <property type="evidence" value="ECO:0007669"/>
    <property type="project" value="InterPro"/>
</dbReference>
<dbReference type="SUPFAM" id="SSF55785">
    <property type="entry name" value="PYP-like sensor domain (PAS domain)"/>
    <property type="match status" value="1"/>
</dbReference>
<dbReference type="EMBL" id="AEDD01000004">
    <property type="protein sequence ID" value="EFM11169.1"/>
    <property type="molecule type" value="Genomic_DNA"/>
</dbReference>
<dbReference type="eggNOG" id="ENOG5030VKB">
    <property type="taxonomic scope" value="Bacteria"/>
</dbReference>
<dbReference type="Proteomes" id="UP000005387">
    <property type="component" value="Unassembled WGS sequence"/>
</dbReference>
<protein>
    <submittedName>
        <fullName evidence="3">Transcriptional regulator, XRE family</fullName>
    </submittedName>
</protein>
<sequence>MYDVFTFCPDPIFIADASSDPIRIIDMNDAFSEWSGYRKHELLGTRPNSLFPDDGADLFHRLAELADTKAASANCSFRSVRGMTLDVQIEVYRIGANEQPHLYAIVLHDVSEQRWIESVIREERAMGSIILDPDHTIRAMMSYITPVRYDSAQFLHQPALQFIHENDLRMVKRAMDYASANQTAQPCTFSIVLDNQSYVARAVILTFHHWHGALKSIAVVLQSLERQQEEVDSSFKLRVLMTAKNVSVTELARSTHISLTTISKIRNGKIKKPKRLTAELIAGELGVVPEEIWGSYSYSYGV</sequence>
<dbReference type="InterPro" id="IPR035965">
    <property type="entry name" value="PAS-like_dom_sf"/>
</dbReference>
<dbReference type="Gene3D" id="3.30.450.20">
    <property type="entry name" value="PAS domain"/>
    <property type="match status" value="1"/>
</dbReference>
<feature type="domain" description="HTH cro/C1-type" evidence="2">
    <location>
        <begin position="237"/>
        <end position="292"/>
    </location>
</feature>
<organism evidence="3 4">
    <name type="scientific">Paenibacillus curdlanolyticus YK9</name>
    <dbReference type="NCBI Taxonomy" id="717606"/>
    <lineage>
        <taxon>Bacteria</taxon>
        <taxon>Bacillati</taxon>
        <taxon>Bacillota</taxon>
        <taxon>Bacilli</taxon>
        <taxon>Bacillales</taxon>
        <taxon>Paenibacillaceae</taxon>
        <taxon>Paenibacillus</taxon>
    </lineage>
</organism>
<accession>E0I7L4</accession>
<dbReference type="STRING" id="717606.PaecuDRAFT_1615"/>
<keyword evidence="4" id="KW-1185">Reference proteome</keyword>